<dbReference type="InterPro" id="IPR015424">
    <property type="entry name" value="PyrdxlP-dep_Trfase"/>
</dbReference>
<comment type="similarity">
    <text evidence="3">Belongs to the trans-sulfuration enzymes family.</text>
</comment>
<dbReference type="SUPFAM" id="SSF53383">
    <property type="entry name" value="PLP-dependent transferases"/>
    <property type="match status" value="1"/>
</dbReference>
<organism evidence="4 5">
    <name type="scientific">Daejeonella rubra</name>
    <dbReference type="NCBI Taxonomy" id="990371"/>
    <lineage>
        <taxon>Bacteria</taxon>
        <taxon>Pseudomonadati</taxon>
        <taxon>Bacteroidota</taxon>
        <taxon>Sphingobacteriia</taxon>
        <taxon>Sphingobacteriales</taxon>
        <taxon>Sphingobacteriaceae</taxon>
        <taxon>Daejeonella</taxon>
    </lineage>
</organism>
<dbReference type="OrthoDB" id="9787096at2"/>
<comment type="cofactor">
    <cofactor evidence="1 3">
        <name>pyridoxal 5'-phosphate</name>
        <dbReference type="ChEBI" id="CHEBI:597326"/>
    </cofactor>
</comment>
<dbReference type="PANTHER" id="PTHR32328:SF0">
    <property type="entry name" value="L-SERYL-TRNA(SEC) SELENIUM TRANSFERASE"/>
    <property type="match status" value="1"/>
</dbReference>
<dbReference type="GO" id="GO:0030170">
    <property type="term" value="F:pyridoxal phosphate binding"/>
    <property type="evidence" value="ECO:0007669"/>
    <property type="project" value="InterPro"/>
</dbReference>
<gene>
    <name evidence="4" type="ORF">SAMN05421813_11473</name>
</gene>
<keyword evidence="2 3" id="KW-0663">Pyridoxal phosphate</keyword>
<dbReference type="Pfam" id="PF01053">
    <property type="entry name" value="Cys_Met_Meta_PP"/>
    <property type="match status" value="1"/>
</dbReference>
<dbReference type="PANTHER" id="PTHR32328">
    <property type="entry name" value="L-SERYL-TRNA(SEC) SELENIUM TRANSFERASE"/>
    <property type="match status" value="1"/>
</dbReference>
<keyword evidence="5" id="KW-1185">Reference proteome</keyword>
<evidence type="ECO:0000313" key="4">
    <source>
        <dbReference type="EMBL" id="SDM52294.1"/>
    </source>
</evidence>
<dbReference type="EMBL" id="FNHH01000014">
    <property type="protein sequence ID" value="SDM52294.1"/>
    <property type="molecule type" value="Genomic_DNA"/>
</dbReference>
<protein>
    <submittedName>
        <fullName evidence="4">Uncharacterized pyridoxal phosphate-dependent enzyme</fullName>
    </submittedName>
</protein>
<name>A0A1G9TY15_9SPHI</name>
<dbReference type="InterPro" id="IPR000277">
    <property type="entry name" value="Cys/Met-Metab_PyrdxlP-dep_enz"/>
</dbReference>
<dbReference type="AlphaFoldDB" id="A0A1G9TY15"/>
<accession>A0A1G9TY15</accession>
<dbReference type="GO" id="GO:0019346">
    <property type="term" value="P:transsulfuration"/>
    <property type="evidence" value="ECO:0007669"/>
    <property type="project" value="InterPro"/>
</dbReference>
<dbReference type="GO" id="GO:0004125">
    <property type="term" value="F:L-seryl-tRNA(Sec) selenium transferase activity"/>
    <property type="evidence" value="ECO:0007669"/>
    <property type="project" value="TreeGrafter"/>
</dbReference>
<dbReference type="RefSeq" id="WP_090704888.1">
    <property type="nucleotide sequence ID" value="NZ_FNHH01000014.1"/>
</dbReference>
<dbReference type="Gene3D" id="3.40.640.10">
    <property type="entry name" value="Type I PLP-dependent aspartate aminotransferase-like (Major domain)"/>
    <property type="match status" value="1"/>
</dbReference>
<dbReference type="InterPro" id="IPR015421">
    <property type="entry name" value="PyrdxlP-dep_Trfase_major"/>
</dbReference>
<evidence type="ECO:0000313" key="5">
    <source>
        <dbReference type="Proteomes" id="UP000199226"/>
    </source>
</evidence>
<dbReference type="Proteomes" id="UP000199226">
    <property type="component" value="Unassembled WGS sequence"/>
</dbReference>
<evidence type="ECO:0000256" key="2">
    <source>
        <dbReference type="ARBA" id="ARBA00022898"/>
    </source>
</evidence>
<proteinExistence type="inferred from homology"/>
<evidence type="ECO:0000256" key="3">
    <source>
        <dbReference type="RuleBase" id="RU362118"/>
    </source>
</evidence>
<evidence type="ECO:0000256" key="1">
    <source>
        <dbReference type="ARBA" id="ARBA00001933"/>
    </source>
</evidence>
<dbReference type="STRING" id="990371.SAMN05421813_11473"/>
<sequence length="533" mass="56760">MKRRELIKGLSVLPLAGAVSGSNIQSAFGAVPSIPQKAAKSIYEAIGVRPLINARGTVTVVGASQIMPEVQQAMDDAVREYVQIDELMDAVGERLGKLTGAEFGYVSSGASAAITAGTAGCVTGGDPDKLWMIPDLTGMKDEVIIPAYSRTAYDAAAKAVGVRMVEVSTLEDLKLAIGPRTAMILVLAGSRSENGPLSLKEISSVAKPLGVPILVDAAAEGLEVPNPHLSQGADLVAYSGGKYLRGPQCAGLLIGRKDLIIASRINAGPHHGFGRGFKVGREEIMGMLAAVEMWFKRDHAGEWKTWVSWGNHIIKRLSTIPGVSTDLNEPKARSNRAPSVTVKWDKSVIPLTGEDMEKLLWDGNPRIAVSGAGSFLPFPPNLQSNISVATTSLQAGEEKIIAERIFAILSKPPMIKRAAGAAAFNLSGQWDLKMKFSASTVDQTLIIEQIENSFIGTHIASIGSRDLDGTIHGRDVSIRSSYTKDGVRINFSFTGTTDGTTMQGKVSLSEYGDAEWTAKRHDYRPAGSPRARG</sequence>
<reference evidence="5" key="1">
    <citation type="submission" date="2016-10" db="EMBL/GenBank/DDBJ databases">
        <authorList>
            <person name="Varghese N."/>
            <person name="Submissions S."/>
        </authorList>
    </citation>
    <scope>NUCLEOTIDE SEQUENCE [LARGE SCALE GENOMIC DNA]</scope>
    <source>
        <strain evidence="5">DSM 24536</strain>
    </source>
</reference>